<evidence type="ECO:0000313" key="2">
    <source>
        <dbReference type="EMBL" id="MBP1992237.1"/>
    </source>
</evidence>
<comment type="caution">
    <text evidence="2">The sequence shown here is derived from an EMBL/GenBank/DDBJ whole genome shotgun (WGS) entry which is preliminary data.</text>
</comment>
<dbReference type="EMBL" id="JAGGLB010000012">
    <property type="protein sequence ID" value="MBP1992237.1"/>
    <property type="molecule type" value="Genomic_DNA"/>
</dbReference>
<sequence length="77" mass="8524">MWKISGILAVTAVIALLEVPTLWKKKLVRELWVFAILLLVGAGLSFALVMHAPIPNPLDLLTWIYKPISDAAMKLLS</sequence>
<organism evidence="2 3">
    <name type="scientific">Paenibacillus eucommiae</name>
    <dbReference type="NCBI Taxonomy" id="1355755"/>
    <lineage>
        <taxon>Bacteria</taxon>
        <taxon>Bacillati</taxon>
        <taxon>Bacillota</taxon>
        <taxon>Bacilli</taxon>
        <taxon>Bacillales</taxon>
        <taxon>Paenibacillaceae</taxon>
        <taxon>Paenibacillus</taxon>
    </lineage>
</organism>
<reference evidence="2 3" key="1">
    <citation type="submission" date="2021-03" db="EMBL/GenBank/DDBJ databases">
        <title>Genomic Encyclopedia of Type Strains, Phase IV (KMG-IV): sequencing the most valuable type-strain genomes for metagenomic binning, comparative biology and taxonomic classification.</title>
        <authorList>
            <person name="Goeker M."/>
        </authorList>
    </citation>
    <scope>NUCLEOTIDE SEQUENCE [LARGE SCALE GENOMIC DNA]</scope>
    <source>
        <strain evidence="2 3">DSM 26048</strain>
    </source>
</reference>
<feature type="transmembrane region" description="Helical" evidence="1">
    <location>
        <begin position="31"/>
        <end position="50"/>
    </location>
</feature>
<proteinExistence type="predicted"/>
<evidence type="ECO:0000256" key="1">
    <source>
        <dbReference type="SAM" id="Phobius"/>
    </source>
</evidence>
<protein>
    <submittedName>
        <fullName evidence="2">Uncharacterized protein</fullName>
    </submittedName>
</protein>
<name>A0ABS4IXG3_9BACL</name>
<keyword evidence="3" id="KW-1185">Reference proteome</keyword>
<keyword evidence="1" id="KW-0812">Transmembrane</keyword>
<gene>
    <name evidence="2" type="ORF">J2Z66_003845</name>
</gene>
<keyword evidence="1" id="KW-0472">Membrane</keyword>
<keyword evidence="1" id="KW-1133">Transmembrane helix</keyword>
<accession>A0ABS4IXG3</accession>
<dbReference type="Proteomes" id="UP001519287">
    <property type="component" value="Unassembled WGS sequence"/>
</dbReference>
<dbReference type="RefSeq" id="WP_209973020.1">
    <property type="nucleotide sequence ID" value="NZ_JAGGLB010000012.1"/>
</dbReference>
<evidence type="ECO:0000313" key="3">
    <source>
        <dbReference type="Proteomes" id="UP001519287"/>
    </source>
</evidence>